<dbReference type="EMBL" id="UFTJ01000001">
    <property type="protein sequence ID" value="SSZ46861.1"/>
    <property type="molecule type" value="Genomic_DNA"/>
</dbReference>
<protein>
    <submittedName>
        <fullName evidence="1">Uncharacterized protein</fullName>
    </submittedName>
</protein>
<dbReference type="Proteomes" id="UP000255515">
    <property type="component" value="Unassembled WGS sequence"/>
</dbReference>
<sequence length="66" mass="7537">MYDAGEAFHHAFGIVSPNGEIPQKIRLSFDTQQAHYIKALPLHHSQSIVSQTEDTTTFEYFLVPYL</sequence>
<reference evidence="1 2" key="1">
    <citation type="submission" date="2018-06" db="EMBL/GenBank/DDBJ databases">
        <authorList>
            <consortium name="Pathogen Informatics"/>
            <person name="Doyle S."/>
        </authorList>
    </citation>
    <scope>NUCLEOTIDE SEQUENCE [LARGE SCALE GENOMIC DNA]</scope>
    <source>
        <strain evidence="1 2">NCTC11661</strain>
    </source>
</reference>
<evidence type="ECO:0000313" key="2">
    <source>
        <dbReference type="Proteomes" id="UP000255515"/>
    </source>
</evidence>
<evidence type="ECO:0000313" key="1">
    <source>
        <dbReference type="EMBL" id="SSZ46861.1"/>
    </source>
</evidence>
<proteinExistence type="predicted"/>
<name>A0A376BZE6_9FLAO</name>
<accession>A0A376BZE6</accession>
<organism evidence="1 2">
    <name type="scientific">Bergeyella zoohelcum</name>
    <dbReference type="NCBI Taxonomy" id="1015"/>
    <lineage>
        <taxon>Bacteria</taxon>
        <taxon>Pseudomonadati</taxon>
        <taxon>Bacteroidota</taxon>
        <taxon>Flavobacteriia</taxon>
        <taxon>Flavobacteriales</taxon>
        <taxon>Weeksellaceae</taxon>
        <taxon>Bergeyella</taxon>
    </lineage>
</organism>
<gene>
    <name evidence="1" type="ORF">NCTC11661_00518</name>
</gene>
<dbReference type="AlphaFoldDB" id="A0A376BZE6"/>